<evidence type="ECO:0000256" key="2">
    <source>
        <dbReference type="ARBA" id="ARBA00005520"/>
    </source>
</evidence>
<comment type="caution">
    <text evidence="13">The sequence shown here is derived from an EMBL/GenBank/DDBJ whole genome shotgun (WGS) entry which is preliminary data.</text>
</comment>
<evidence type="ECO:0000259" key="12">
    <source>
        <dbReference type="Pfam" id="PF00925"/>
    </source>
</evidence>
<name>A0A4R6RE71_9BURK</name>
<dbReference type="FunFam" id="3.40.50.10990:FF:000001">
    <property type="entry name" value="Riboflavin biosynthesis protein RibBA"/>
    <property type="match status" value="1"/>
</dbReference>
<evidence type="ECO:0000256" key="8">
    <source>
        <dbReference type="ARBA" id="ARBA00023134"/>
    </source>
</evidence>
<feature type="binding site" evidence="11">
    <location>
        <position position="136"/>
    </location>
    <ligand>
        <name>GTP</name>
        <dbReference type="ChEBI" id="CHEBI:37565"/>
    </ligand>
</feature>
<reference evidence="13 14" key="1">
    <citation type="submission" date="2019-03" db="EMBL/GenBank/DDBJ databases">
        <title>Genomic Encyclopedia of Type Strains, Phase IV (KMG-IV): sequencing the most valuable type-strain genomes for metagenomic binning, comparative biology and taxonomic classification.</title>
        <authorList>
            <person name="Goeker M."/>
        </authorList>
    </citation>
    <scope>NUCLEOTIDE SEQUENCE [LARGE SCALE GENOMIC DNA]</scope>
    <source>
        <strain evidence="13 14">DSM 11901</strain>
    </source>
</reference>
<dbReference type="HAMAP" id="MF_00179">
    <property type="entry name" value="RibA"/>
    <property type="match status" value="1"/>
</dbReference>
<dbReference type="EMBL" id="SNXW01000003">
    <property type="protein sequence ID" value="TDP84510.1"/>
    <property type="molecule type" value="Genomic_DNA"/>
</dbReference>
<evidence type="ECO:0000256" key="4">
    <source>
        <dbReference type="ARBA" id="ARBA00022723"/>
    </source>
</evidence>
<feature type="binding site" evidence="11">
    <location>
        <position position="171"/>
    </location>
    <ligand>
        <name>GTP</name>
        <dbReference type="ChEBI" id="CHEBI:37565"/>
    </ligand>
</feature>
<feature type="binding site" evidence="11">
    <location>
        <position position="92"/>
    </location>
    <ligand>
        <name>GTP</name>
        <dbReference type="ChEBI" id="CHEBI:37565"/>
    </ligand>
</feature>
<dbReference type="PANTHER" id="PTHR21327">
    <property type="entry name" value="GTP CYCLOHYDROLASE II-RELATED"/>
    <property type="match status" value="1"/>
</dbReference>
<dbReference type="CDD" id="cd00641">
    <property type="entry name" value="GTP_cyclohydro2"/>
    <property type="match status" value="1"/>
</dbReference>
<dbReference type="GO" id="GO:0008270">
    <property type="term" value="F:zinc ion binding"/>
    <property type="evidence" value="ECO:0007669"/>
    <property type="project" value="UniProtKB-UniRule"/>
</dbReference>
<proteinExistence type="inferred from homology"/>
<protein>
    <recommendedName>
        <fullName evidence="11">GTP cyclohydrolase-2</fullName>
        <ecNumber evidence="11">3.5.4.25</ecNumber>
    </recommendedName>
    <alternativeName>
        <fullName evidence="11">GTP cyclohydrolase II</fullName>
    </alternativeName>
</protein>
<comment type="function">
    <text evidence="9 11">Catalyzes the conversion of GTP to 2,5-diamino-6-ribosylamino-4(3H)-pyrimidinone 5'-phosphate (DARP), formate and pyrophosphate.</text>
</comment>
<keyword evidence="4 11" id="KW-0479">Metal-binding</keyword>
<feature type="domain" description="GTP cyclohydrolase II" evidence="12">
    <location>
        <begin position="31"/>
        <end position="192"/>
    </location>
</feature>
<evidence type="ECO:0000256" key="3">
    <source>
        <dbReference type="ARBA" id="ARBA00022619"/>
    </source>
</evidence>
<keyword evidence="8 11" id="KW-0342">GTP-binding</keyword>
<feature type="active site" description="Proton acceptor" evidence="11">
    <location>
        <position position="148"/>
    </location>
</feature>
<dbReference type="UniPathway" id="UPA00275">
    <property type="reaction ID" value="UER00400"/>
</dbReference>
<dbReference type="OrthoDB" id="9793111at2"/>
<feature type="binding site" evidence="11">
    <location>
        <position position="89"/>
    </location>
    <ligand>
        <name>Zn(2+)</name>
        <dbReference type="ChEBI" id="CHEBI:29105"/>
        <note>catalytic</note>
    </ligand>
</feature>
<dbReference type="GO" id="GO:0005525">
    <property type="term" value="F:GTP binding"/>
    <property type="evidence" value="ECO:0007669"/>
    <property type="project" value="UniProtKB-KW"/>
</dbReference>
<feature type="binding site" evidence="11">
    <location>
        <position position="76"/>
    </location>
    <ligand>
        <name>Zn(2+)</name>
        <dbReference type="ChEBI" id="CHEBI:29105"/>
        <note>catalytic</note>
    </ligand>
</feature>
<keyword evidence="3 11" id="KW-0686">Riboflavin biosynthesis</keyword>
<comment type="similarity">
    <text evidence="11">Belongs to the GTP cyclohydrolase II family.</text>
</comment>
<evidence type="ECO:0000256" key="11">
    <source>
        <dbReference type="HAMAP-Rule" id="MF_00179"/>
    </source>
</evidence>
<dbReference type="SUPFAM" id="SSF142695">
    <property type="entry name" value="RibA-like"/>
    <property type="match status" value="1"/>
</dbReference>
<evidence type="ECO:0000313" key="13">
    <source>
        <dbReference type="EMBL" id="TDP84510.1"/>
    </source>
</evidence>
<comment type="similarity">
    <text evidence="2">In the N-terminal section; belongs to the DHBP synthase family.</text>
</comment>
<keyword evidence="14" id="KW-1185">Reference proteome</keyword>
<evidence type="ECO:0000256" key="1">
    <source>
        <dbReference type="ARBA" id="ARBA00004853"/>
    </source>
</evidence>
<comment type="pathway">
    <text evidence="1 11">Cofactor biosynthesis; riboflavin biosynthesis; 5-amino-6-(D-ribitylamino)uracil from GTP: step 1/4.</text>
</comment>
<dbReference type="RefSeq" id="WP_133607566.1">
    <property type="nucleotide sequence ID" value="NZ_SNXW01000003.1"/>
</dbReference>
<feature type="binding site" evidence="11">
    <location>
        <position position="87"/>
    </location>
    <ligand>
        <name>Zn(2+)</name>
        <dbReference type="ChEBI" id="CHEBI:29105"/>
        <note>catalytic</note>
    </ligand>
</feature>
<keyword evidence="7 11" id="KW-0862">Zinc</keyword>
<dbReference type="Gene3D" id="3.40.50.10990">
    <property type="entry name" value="GTP cyclohydrolase II"/>
    <property type="match status" value="1"/>
</dbReference>
<keyword evidence="6 11" id="KW-0378">Hydrolase</keyword>
<dbReference type="InterPro" id="IPR032677">
    <property type="entry name" value="GTP_cyclohydro_II"/>
</dbReference>
<evidence type="ECO:0000256" key="6">
    <source>
        <dbReference type="ARBA" id="ARBA00022801"/>
    </source>
</evidence>
<dbReference type="Pfam" id="PF00925">
    <property type="entry name" value="GTP_cyclohydro2"/>
    <property type="match status" value="1"/>
</dbReference>
<sequence>MSSPDTALPPADPQPAEPLTPVANALVEFLAEARVPTEHGSFTMKLFREKATGLEHVAMVMGDVRGSALVRVHSECMTGDVFGSLRCDCGPQLHFAMNEIGKRGSGVVVYLRQEGRGIGLANKLRAYQLQDQGMDTVEANQHLGFAADLRKFDAAVEILSALGISSVKLMTNNPRKVDTLREHGVAVEERVPVRSDVQPENERYLDTKARKLGHHIDWLG</sequence>
<comment type="catalytic activity">
    <reaction evidence="10 11">
        <text>GTP + 4 H2O = 2,5-diamino-6-hydroxy-4-(5-phosphoribosylamino)-pyrimidine + formate + 2 phosphate + 3 H(+)</text>
        <dbReference type="Rhea" id="RHEA:23704"/>
        <dbReference type="ChEBI" id="CHEBI:15377"/>
        <dbReference type="ChEBI" id="CHEBI:15378"/>
        <dbReference type="ChEBI" id="CHEBI:15740"/>
        <dbReference type="ChEBI" id="CHEBI:37565"/>
        <dbReference type="ChEBI" id="CHEBI:43474"/>
        <dbReference type="ChEBI" id="CHEBI:58614"/>
        <dbReference type="EC" id="3.5.4.25"/>
    </reaction>
</comment>
<dbReference type="Proteomes" id="UP000294593">
    <property type="component" value="Unassembled WGS sequence"/>
</dbReference>
<comment type="cofactor">
    <cofactor evidence="11">
        <name>Zn(2+)</name>
        <dbReference type="ChEBI" id="CHEBI:29105"/>
    </cofactor>
    <text evidence="11">Binds 1 zinc ion per subunit.</text>
</comment>
<feature type="binding site" evidence="11">
    <location>
        <begin position="114"/>
        <end position="116"/>
    </location>
    <ligand>
        <name>GTP</name>
        <dbReference type="ChEBI" id="CHEBI:37565"/>
    </ligand>
</feature>
<evidence type="ECO:0000256" key="10">
    <source>
        <dbReference type="ARBA" id="ARBA00049295"/>
    </source>
</evidence>
<evidence type="ECO:0000256" key="7">
    <source>
        <dbReference type="ARBA" id="ARBA00022833"/>
    </source>
</evidence>
<evidence type="ECO:0000256" key="9">
    <source>
        <dbReference type="ARBA" id="ARBA00043932"/>
    </source>
</evidence>
<dbReference type="PANTHER" id="PTHR21327:SF18">
    <property type="entry name" value="3,4-DIHYDROXY-2-BUTANONE 4-PHOSPHATE SYNTHASE"/>
    <property type="match status" value="1"/>
</dbReference>
<dbReference type="AlphaFoldDB" id="A0A4R6RE71"/>
<dbReference type="GO" id="GO:0005829">
    <property type="term" value="C:cytosol"/>
    <property type="evidence" value="ECO:0007669"/>
    <property type="project" value="TreeGrafter"/>
</dbReference>
<evidence type="ECO:0000256" key="5">
    <source>
        <dbReference type="ARBA" id="ARBA00022741"/>
    </source>
</evidence>
<dbReference type="NCBIfam" id="TIGR00505">
    <property type="entry name" value="ribA"/>
    <property type="match status" value="1"/>
</dbReference>
<organism evidence="13 14">
    <name type="scientific">Aquabacterium commune</name>
    <dbReference type="NCBI Taxonomy" id="70586"/>
    <lineage>
        <taxon>Bacteria</taxon>
        <taxon>Pseudomonadati</taxon>
        <taxon>Pseudomonadota</taxon>
        <taxon>Betaproteobacteria</taxon>
        <taxon>Burkholderiales</taxon>
        <taxon>Aquabacterium</taxon>
    </lineage>
</organism>
<evidence type="ECO:0000313" key="14">
    <source>
        <dbReference type="Proteomes" id="UP000294593"/>
    </source>
</evidence>
<dbReference type="GO" id="GO:0009231">
    <property type="term" value="P:riboflavin biosynthetic process"/>
    <property type="evidence" value="ECO:0007669"/>
    <property type="project" value="UniProtKB-UniRule"/>
</dbReference>
<feature type="binding site" evidence="11">
    <location>
        <begin position="71"/>
        <end position="75"/>
    </location>
    <ligand>
        <name>GTP</name>
        <dbReference type="ChEBI" id="CHEBI:37565"/>
    </ligand>
</feature>
<dbReference type="InterPro" id="IPR000926">
    <property type="entry name" value="RibA"/>
</dbReference>
<feature type="binding site" evidence="11">
    <location>
        <position position="176"/>
    </location>
    <ligand>
        <name>GTP</name>
        <dbReference type="ChEBI" id="CHEBI:37565"/>
    </ligand>
</feature>
<dbReference type="EC" id="3.5.4.25" evidence="11"/>
<gene>
    <name evidence="11" type="primary">ribA</name>
    <name evidence="13" type="ORF">EV672_10378</name>
</gene>
<keyword evidence="5 11" id="KW-0547">Nucleotide-binding</keyword>
<dbReference type="InterPro" id="IPR036144">
    <property type="entry name" value="RibA-like_sf"/>
</dbReference>
<feature type="active site" description="Nucleophile" evidence="11">
    <location>
        <position position="150"/>
    </location>
</feature>
<accession>A0A4R6RE71</accession>
<dbReference type="GO" id="GO:0003935">
    <property type="term" value="F:GTP cyclohydrolase II activity"/>
    <property type="evidence" value="ECO:0007669"/>
    <property type="project" value="UniProtKB-UniRule"/>
</dbReference>
<dbReference type="NCBIfam" id="NF001591">
    <property type="entry name" value="PRK00393.1"/>
    <property type="match status" value="1"/>
</dbReference>